<sequence>MSFQEIRERFGLDLSADSDAGRLIVIALKQEEEINELIMTEDHIEMSYHLEYCPSCNQGDASGMGSVFSLLGCNIYDDHLRQENAGIPENPSELDATKEQTEGMTSDIVMR</sequence>
<proteinExistence type="predicted"/>
<protein>
    <submittedName>
        <fullName evidence="2">Uncharacterized protein</fullName>
    </submittedName>
</protein>
<dbReference type="RefSeq" id="WP_256197692.1">
    <property type="nucleotide sequence ID" value="NZ_JANGCH010000006.1"/>
</dbReference>
<feature type="region of interest" description="Disordered" evidence="1">
    <location>
        <begin position="84"/>
        <end position="111"/>
    </location>
</feature>
<gene>
    <name evidence="2" type="ORF">NE663_05760</name>
</gene>
<name>A0ABT1SKL8_9FIRM</name>
<dbReference type="Proteomes" id="UP001524435">
    <property type="component" value="Unassembled WGS sequence"/>
</dbReference>
<reference evidence="2 3" key="1">
    <citation type="submission" date="2022-06" db="EMBL/GenBank/DDBJ databases">
        <title>Isolation of gut microbiota from human fecal samples.</title>
        <authorList>
            <person name="Pamer E.G."/>
            <person name="Barat B."/>
            <person name="Waligurski E."/>
            <person name="Medina S."/>
            <person name="Paddock L."/>
            <person name="Mostad J."/>
        </authorList>
    </citation>
    <scope>NUCLEOTIDE SEQUENCE [LARGE SCALE GENOMIC DNA]</scope>
    <source>
        <strain evidence="2 3">DFI.6.1</strain>
    </source>
</reference>
<comment type="caution">
    <text evidence="2">The sequence shown here is derived from an EMBL/GenBank/DDBJ whole genome shotgun (WGS) entry which is preliminary data.</text>
</comment>
<evidence type="ECO:0000313" key="2">
    <source>
        <dbReference type="EMBL" id="MCQ5121766.1"/>
    </source>
</evidence>
<accession>A0ABT1SKL8</accession>
<evidence type="ECO:0000313" key="3">
    <source>
        <dbReference type="Proteomes" id="UP001524435"/>
    </source>
</evidence>
<keyword evidence="3" id="KW-1185">Reference proteome</keyword>
<organism evidence="2 3">
    <name type="scientific">Massilicoli timonensis</name>
    <dbReference type="NCBI Taxonomy" id="2015901"/>
    <lineage>
        <taxon>Bacteria</taxon>
        <taxon>Bacillati</taxon>
        <taxon>Bacillota</taxon>
        <taxon>Erysipelotrichia</taxon>
        <taxon>Erysipelotrichales</taxon>
        <taxon>Erysipelotrichaceae</taxon>
        <taxon>Massilicoli</taxon>
    </lineage>
</organism>
<dbReference type="EMBL" id="JANGCH010000006">
    <property type="protein sequence ID" value="MCQ5121766.1"/>
    <property type="molecule type" value="Genomic_DNA"/>
</dbReference>
<evidence type="ECO:0000256" key="1">
    <source>
        <dbReference type="SAM" id="MobiDB-lite"/>
    </source>
</evidence>